<dbReference type="InterPro" id="IPR036388">
    <property type="entry name" value="WH-like_DNA-bd_sf"/>
</dbReference>
<dbReference type="EMBL" id="LAZR01012480">
    <property type="protein sequence ID" value="KKM26607.1"/>
    <property type="molecule type" value="Genomic_DNA"/>
</dbReference>
<dbReference type="GO" id="GO:0005737">
    <property type="term" value="C:cytoplasm"/>
    <property type="evidence" value="ECO:0007669"/>
    <property type="project" value="TreeGrafter"/>
</dbReference>
<dbReference type="PANTHER" id="PTHR23077">
    <property type="entry name" value="AAA-FAMILY ATPASE"/>
    <property type="match status" value="1"/>
</dbReference>
<reference evidence="5" key="1">
    <citation type="journal article" date="2015" name="Nature">
        <title>Complex archaea that bridge the gap between prokaryotes and eukaryotes.</title>
        <authorList>
            <person name="Spang A."/>
            <person name="Saw J.H."/>
            <person name="Jorgensen S.L."/>
            <person name="Zaremba-Niedzwiedzka K."/>
            <person name="Martijn J."/>
            <person name="Lind A.E."/>
            <person name="van Eijk R."/>
            <person name="Schleper C."/>
            <person name="Guy L."/>
            <person name="Ettema T.J."/>
        </authorList>
    </citation>
    <scope>NUCLEOTIDE SEQUENCE</scope>
</reference>
<feature type="non-terminal residue" evidence="5">
    <location>
        <position position="1"/>
    </location>
</feature>
<gene>
    <name evidence="5" type="ORF">LCGC14_1583110</name>
</gene>
<dbReference type="SUPFAM" id="SSF52540">
    <property type="entry name" value="P-loop containing nucleoside triphosphate hydrolases"/>
    <property type="match status" value="1"/>
</dbReference>
<dbReference type="PANTHER" id="PTHR23077:SF27">
    <property type="entry name" value="ATPASE FAMILY GENE 2 PROTEIN HOMOLOG A"/>
    <property type="match status" value="1"/>
</dbReference>
<dbReference type="AlphaFoldDB" id="A0A0F9IGI9"/>
<dbReference type="InterPro" id="IPR027417">
    <property type="entry name" value="P-loop_NTPase"/>
</dbReference>
<keyword evidence="2" id="KW-0067">ATP-binding</keyword>
<evidence type="ECO:0000256" key="1">
    <source>
        <dbReference type="ARBA" id="ARBA00022741"/>
    </source>
</evidence>
<organism evidence="5">
    <name type="scientific">marine sediment metagenome</name>
    <dbReference type="NCBI Taxonomy" id="412755"/>
    <lineage>
        <taxon>unclassified sequences</taxon>
        <taxon>metagenomes</taxon>
        <taxon>ecological metagenomes</taxon>
    </lineage>
</organism>
<dbReference type="InterPro" id="IPR003959">
    <property type="entry name" value="ATPase_AAA_core"/>
</dbReference>
<evidence type="ECO:0000313" key="5">
    <source>
        <dbReference type="EMBL" id="KKM26607.1"/>
    </source>
</evidence>
<keyword evidence="1" id="KW-0547">Nucleotide-binding</keyword>
<feature type="domain" description="AAA+ ATPase" evidence="4">
    <location>
        <begin position="81"/>
        <end position="201"/>
    </location>
</feature>
<dbReference type="Gene3D" id="1.10.8.60">
    <property type="match status" value="1"/>
</dbReference>
<proteinExistence type="predicted"/>
<sequence>YTQYIRTGNVYRPSGPGTFHEKLTRQAYRLKRGMNGLEFHRAKAKTDELYRFENSIMESVIKEIDRFWDLKEEYSKFGVMHNRGILLEGPPGTGKSSVIQQIVEMMVQRGDVVFFSASISLVKEALHAFKEVEEERAVVVVLEDADEHIKYEQNSFLQLLDGDEAVEGVLYLATTNYVENFPARLRRPGRFDKIVHVGPPPYEGRFVYLKNKVGKVETDEEIARLAKLTHGLSFGHLRELVTAAYALKEPKADVLKRITSKIHGGVVESKDKTTRVNNARPSESIVTITVASEKMYDKVSDAVHKMAQFAGLCVNQDEDNKGHYNLTIRVSVGEANAARNLVMKALEDDNIIVQDLTVEAEEAYGDSGYNFTPSTRAQRMPAKDAAAAQATSAGPVLRSRSAAGSSKANEKGKRKKGNKDPFSKIWREGNDDQTALDKASSDPGFRKYVKAVQAHTRTAGHRGRIEPIKIAPYFNANYDELVAAGRIIGRKYNPQTKSLETAPDDTPFSRHGATRGPAGAPFQTDAKLPYKQWVKQVDREVDRKGGMSIHDLPDVPLADWHEDGMSPKAAAAKAIKMAKESTTEADTSLDATILKDLKRYAKQGATAAAVHKAVDSATKDRKVSEKEVKKALKKLVQDKLVWSEKVEKWVYYMITPKGLQRAESTTETKFRAKWDFAKASPANWAGSNQARTFGKDNEGFVISAPDEKAAKEILKKKHRVNPFYVKLTKESVGERRLLDPIDRTGEISVATINRLRKKIAKKAKSQSRKVRDGSTAHGSRSKSNVPNKHFRNNENPDAVVDKTKQQALSLKKRGYADE</sequence>
<dbReference type="SUPFAM" id="SSF46785">
    <property type="entry name" value="Winged helix' DNA-binding domain"/>
    <property type="match status" value="1"/>
</dbReference>
<dbReference type="SMART" id="SM00382">
    <property type="entry name" value="AAA"/>
    <property type="match status" value="1"/>
</dbReference>
<feature type="compositionally biased region" description="Polar residues" evidence="3">
    <location>
        <begin position="776"/>
        <end position="786"/>
    </location>
</feature>
<name>A0A0F9IGI9_9ZZZZ</name>
<feature type="compositionally biased region" description="Basic and acidic residues" evidence="3">
    <location>
        <begin position="418"/>
        <end position="430"/>
    </location>
</feature>
<dbReference type="GO" id="GO:0016887">
    <property type="term" value="F:ATP hydrolysis activity"/>
    <property type="evidence" value="ECO:0007669"/>
    <property type="project" value="InterPro"/>
</dbReference>
<evidence type="ECO:0000256" key="3">
    <source>
        <dbReference type="SAM" id="MobiDB-lite"/>
    </source>
</evidence>
<dbReference type="Pfam" id="PF00004">
    <property type="entry name" value="AAA"/>
    <property type="match status" value="1"/>
</dbReference>
<feature type="region of interest" description="Disordered" evidence="3">
    <location>
        <begin position="758"/>
        <end position="818"/>
    </location>
</feature>
<dbReference type="InterPro" id="IPR036390">
    <property type="entry name" value="WH_DNA-bd_sf"/>
</dbReference>
<evidence type="ECO:0000259" key="4">
    <source>
        <dbReference type="SMART" id="SM00382"/>
    </source>
</evidence>
<feature type="region of interest" description="Disordered" evidence="3">
    <location>
        <begin position="365"/>
        <end position="441"/>
    </location>
</feature>
<dbReference type="Gene3D" id="3.40.50.300">
    <property type="entry name" value="P-loop containing nucleotide triphosphate hydrolases"/>
    <property type="match status" value="1"/>
</dbReference>
<feature type="region of interest" description="Disordered" evidence="3">
    <location>
        <begin position="495"/>
        <end position="523"/>
    </location>
</feature>
<protein>
    <recommendedName>
        <fullName evidence="4">AAA+ ATPase domain-containing protein</fullName>
    </recommendedName>
</protein>
<dbReference type="InterPro" id="IPR003593">
    <property type="entry name" value="AAA+_ATPase"/>
</dbReference>
<comment type="caution">
    <text evidence="5">The sequence shown here is derived from an EMBL/GenBank/DDBJ whole genome shotgun (WGS) entry which is preliminary data.</text>
</comment>
<dbReference type="InterPro" id="IPR050168">
    <property type="entry name" value="AAA_ATPase_domain"/>
</dbReference>
<dbReference type="Gene3D" id="1.10.10.10">
    <property type="entry name" value="Winged helix-like DNA-binding domain superfamily/Winged helix DNA-binding domain"/>
    <property type="match status" value="1"/>
</dbReference>
<evidence type="ECO:0000256" key="2">
    <source>
        <dbReference type="ARBA" id="ARBA00022840"/>
    </source>
</evidence>
<dbReference type="GO" id="GO:0005524">
    <property type="term" value="F:ATP binding"/>
    <property type="evidence" value="ECO:0007669"/>
    <property type="project" value="UniProtKB-KW"/>
</dbReference>
<accession>A0A0F9IGI9</accession>
<feature type="compositionally biased region" description="Basic residues" evidence="3">
    <location>
        <begin position="758"/>
        <end position="768"/>
    </location>
</feature>
<feature type="compositionally biased region" description="Low complexity" evidence="3">
    <location>
        <begin position="377"/>
        <end position="393"/>
    </location>
</feature>
<feature type="compositionally biased region" description="Basic and acidic residues" evidence="3">
    <location>
        <begin position="791"/>
        <end position="804"/>
    </location>
</feature>